<protein>
    <recommendedName>
        <fullName evidence="4 10">Midasin</fullName>
    </recommendedName>
</protein>
<feature type="compositionally biased region" description="Basic and acidic residues" evidence="11">
    <location>
        <begin position="4049"/>
        <end position="4058"/>
    </location>
</feature>
<sequence>MEGIETAASPQGAALDGAEWLKTSCQNLLLDLGYSLDDPASADPTFPRIIFDYAAAETAGDALHGDLLKALPRLLAVEGVSEMVARHFWPVCVDLVARWIGRPDVDLAEWERRLSAVAAICGSTRGLWNIATAFIASSPFVTSPLAHIPQDQLASTPSDRLHILLIAYYRILLADEAIASRLKWSHTPLHALRTQHPDLGVRLLAIRVLSMQRPWSEAKRIEVERECVGDMELVNAEILFGFEVVKQENGGSEVRRVMVDGWLLPIMERRRLQKVEALTETQLPTPLDPLHRHLSSQVIPITDRLFLRNPSRGSSSGFVHVSTTSTENALLEMAPLLAQGSPILLSSTPSSGKTHLLQHLSTLLHPGVNPAHRILSIPLADTTIDVKSLIGTYISSPTQPGTFEWMEGALSKAVRAGRWVILDDIDRASVEMLVTVAGIARSLQPGRPGRRAKLAVPGREEIEAGDGFALFATRSTRQDASTPLIFFGHHLFSNINLSSPTDEEVLAILSAKFDALPTSVSATLVRMWQELRPMARVSGPVKAREIGLRDLEKWCARVVLNLPSVAKMAALEQSSSGVFANPVFQDEVLLEAVDTFMASLDSKPASVERRNAMIAVVAGHIGMDEERAFALIDKRRPTLEKVASTKQLIIGRTSTPLAPASKRRSAQASRPFALTKPSLVLLERIAASSAMGEPTLLVGETGTGKTTAVQYIADTCGRPLTALNLSMQTESSDLLGGFKPIDASVSARLLHAKWQKLFCETFSMTKQQNSSFLEVAAKALSGRKWQRCTELWSASARRAMEKLRRQDEDETPRENGDASPRKRRKPNMRAAKAAVQWQALIVEVSEFDLHHVKMNSKLVFAFVEGPLVKAMQSGEILLDEINLASQETLEAISTVLEGPSASLVLTERGDVEPVARHPDFRLFACMNPATDVGKKDLPPSLRSRFTEIYAAPPDDDREALVSIVTQYIGDIAAGDKAAILDVAEMYQELKSLSAAKEIVDGANTAPHYSMRTLARSLMFAIETAPLFGLRRALWEGCLMAFTMSLDLVSIEKAREVCSRYLLGPMKNAKAVLSQIPSLPSGSDSDDYIRFGPFWLKRGPLPPTPQSRYVITPSVQAKLSDLARVVMTHRYPVLIQGPTSSGKTSAVEFLARQTGHRFVRINNHEHTDIQEYLGTYVTDPKTGNLVFQEGLLVTAVRQGHWIVLDELNLAPTDVLEALNRLLDDNRELVIPETQEVVRPHPNFILFATQNPPGLYAGRKVLSRAFRNRFLEVHFDDVPKNELETIICQRCQIAPSYAKKIVQVFEELRHRRQASRVFESKQSFATLRDLFRWAERGAVGYQALGSDGYMLLAERGRQEEDKEVIKGVIEDVLKVSVDPRGIYDLSLETVMARLPFAEVPSSTLVWTQAMQRLFTLVASALANNEPVLLVGETGCGKTSVCDIIALAFKQNLVGVNCHQNMETADLLGSQRPVRNRLERKARIISRLIALSPGLDIPADDDLEGPLADLRQRSDVDQVELKAIETELAALSALFEWSDGPLVHAMNNGDLLLLDEVSLADDSVLERLNSVLEPGRTLVLAEKGGSDIDSATIVAHPNFHVVATMNPGGDFGKKELSPALRNRFTEIWVPALNDRDDLLQIIGLAWKHKELEAFGAVVLDFFGWFGQRVGDAAGLGLRDILAWVNFMNEIFAQGGLEPYQAFHHGGQMTVVDGLESLPQCAGMATASVAALRSDCLECLSRLGQTVAGKAALVEAPAAMEVTPTSIHIGAFGIQRGSLPASDVQFHFNAPTTALNATRVLRACQLPKAILLEGSPGVGKTSLVAALAAISGFHLQRINLSDQTDLIDLFGSDLPVEGGKAGEFRWRDAAFLDAMQKGDWVLLDEMNLASQTVLEGLNAVLDYRGTVYIPELGRSFARHPNFRVFAAQNPLQQGGGRKGLPKSFLNRFTKVYLQEHTADDLLLICQQLYPMPVEIVQKLIAFNEEIRIATTVDRTIGREGSPWEFNLRDLFRWFGVLDAKNGLELSHHPAEFLRMIYLERFRNQADRDAVQGIFERVFETSMTHSRPMPLLTPSRMRIGHATAARAGDAAPTATIRHEHLDVAESVLKAVELGWLVILAGESGGGKRSLVRTIAGEAGRGLGEFTMHPGVDTSEILGSFEQQDHRRIVRSVYADIVRLLDRVEDGGVSIGDARAVLSQAHDALHRDKSQADRFQSVCQAVLQRLPVDAETTAIQHKLSLIPKSDSAATGFAWVDGQLIDALRTGGWYLISDANLCSPSVLDRLNSLCESNGSLILSEKGSTSGIPEVIRPHPDFRLFMTYDPRFGELSRAMRNRGIELYLQPSPRSACRAALSELAVLSDSLLRSAWLIEGVDVQNPSAVANGIAGSVRESLSHLARLIRAEGPEAGGSMLPSAVDWAQANAPKSSDGLIETIDPVLNPTLTTGGGDDIFRAILITLRIQSAQGRLQHWLEANGSTKAVLSQSAASNAGRKSKRVAAGAHVYSLLVEMRTILKDILRSINPAQPLESIDRIELLLLHLEDRCKSDSFDYSAVGLIAEWLGQELQALDSALDLERLVAKSIQHVQTTTGQGQSEIWSMFRSAFEVDGIIPADLLEMADRCKDSKLRQMLLSGLVALQSSSNVDAGATALREMLRDMGEASAQVPAARWTQRSIASIIELHAASRDHQLREGDLHLILTDSAAKISDLLPLASLGSEASIADLKWMSAWLRRTWQDADEADTEEVLGGPARLFGPAQLLGTLRFDSADALRLDQISDADNALSFSIRNALWSTQLGQDRGSTLLSMLLEAVRLLLSAFAISCPREGDVAAQSAALVSSVRSSPVKHVRQAGESHLLSPLTAAAQGASDTSTIGQLCLGISRFLLDTYVTSVPMDPAVRRVLSHELLISRIARLNEELEAIESMEIRIKGISDSTRRFAVITKIEQTQALISNLGPSISRTSDPARLAYLFNEVHSFLGDVYSETSAASLVNSLAAGDLQALHREQSFQLAAESFLARLGAVYADLDDLVQPIITAVLFARFGLRTLAREPERRQARSDPVVSTALVFPRAAIIPHLQSSALRESFTTNDLLIASFAHAAETTNPTQRSRHTTALLAYLGGLYSKWSETRMQEQQDEQAKESLYRVKKTEVEVLSDLEQEEQEFTELFPQYEVDEEGNSIVPPKAASEGEEQHASFPASAVEAFHALVSSLFGGKHSSVAEQLADLLRHTVRSAFDPRPHDELLDAASLSWQLETLHRRLAESRKPGKTPNFYLGANEPESRKAAAIAARLRARLDVLVDEWPEQMILQHIRDRCDRFLSLDIRSPVAMTLTNLEQLLIHIDDWEPYASRDNSLKSYQAEISALLIDWRRLELSSWVRLLDDQTSQYVARDAEWTLRLFGALISGSTSSTDLTKHFASLVPMITTYLQTSTLGNFPSRLAVLDCFRRMAGELSLLPGNDNLGAVHSLLSNIVNNARLFITRIEDSVRTQRAVIDKAIKDFVKLASWKDVNIFALRASAQKSHKQLHRNIRKFRDVLQQPVAPMLSDLTAVVPQISAQMENASAAVFFDVSVFPTSAPEGTATTPAHLLRLPETLARFSNLLSSRSAEDIERVGGAIDAMAVDIIETAAELASATPASLTKENTKAIANLQRRKRKAYSDLLKSLRASGFSQSVRADSLAKQQSSAWMLQRSPLHLDTVPDGLNSVVRDVEKYDVKLGVLLPALRAAFNGHNDDIASQDLQRGIGFTESVLASCLTQRERLATSIQAVTAYSAKIAHIRRLAQASTIEGGQDVSDRLVEATLLYCRLKQALVEAQESIRRHRDLEEKAVSTGDLAVLQDIVTELDGLIPKLDEACASARAASYHVFSSSESTLLRSADDIRSRAIAAFDSQLAELPAFTYLFKTLLIMTTQLPLLSTDLPQANLSPEIRRQSEDLISSILVVAQSLPMPKEMADTDEPPHIPQSFTQQSQRHDALRIPDVIGRLDSLMGAFTSHTAGYSVPFGSIPLAQALPFLETLGEQYAQAISQHAYAVKSTYKLCYVVGRIMLDLAQKGFCKPQEESKSKDGEGEETVEGTGMGTGTGDKNVSSEIEEEGQVEGLQGEKEEDKEDGDDDEGDDDAVDMEDDFDGDLGEGKEKKEDEGEDGEEEDEEDHDEHAGDVDPLDPGAVDEKFWGEEEQKVGKEQGKDEVMDQQAQDDGGETEMTAKEEESKKQDEKKKDQKEAGESADDDGKQQEMPEDGGEGEGDEQEEDDREGEDDNDDTNPPKRPEEQNVNVDEGERLDLPEDINLDGDDDENNDNGLDGEDDISLPPDERGEDEEMGEGDDASVASQDDGAAEDEAPDATGVGEEDVQDQEEAVGQNVDVPAANDADAQDSTDLGQGQGGSAEDQPKEKEVKEGEEEEKMDTEPAESKPEGEGSAPQDPSSGPADQQEGEGAIESSGAPIPTDSRNQPQANRSLGDILEDIRRRRDEILAQQDRQEEVEKRADAKDEAAGQVEYLQDGDVDEGQQALGTAGEEERQKLEDLNILDDDMEGEADAGMADEREEGEEEPRDQPERQANNSSGTADQQDTEKALTRADINGSAERPSAGEQMDVDAPEGEDDAITEPKEEEMPVEEVELNVLDLARPAEGSSGEDRWRYYTSLTSDLSYALCEQLRLILQPTLATRLQGDFRTGKRLNMRKIIPYIASEFSKDKIWQRRMKPSKRQYQILLCVDNSRSMAENRTVDLAFQALALVAQALTKLEVGQIGIASFGSSVDILHDFSDVGFTDAHGAAVMNSFSFDQQKTDVAALVERSLSYLAEARQSQTTAAPDLWQVTFIVSDGVCQDHAKLSTLLRRALEDRVFIVFIIIDQLQAQPNAPPGAATTGASNNTRPSILSLQTVEYKNVGGEMKLEMSRYLDTFPFQYYVVLRDVAALPGVLSDILRQWAVRVAESAE</sequence>
<dbReference type="PROSITE" id="PS50234">
    <property type="entry name" value="VWFA"/>
    <property type="match status" value="1"/>
</dbReference>
<keyword evidence="14" id="KW-1185">Reference proteome</keyword>
<feature type="compositionally biased region" description="Acidic residues" evidence="11">
    <location>
        <begin position="4227"/>
        <end position="4252"/>
    </location>
</feature>
<dbReference type="InterPro" id="IPR041190">
    <property type="entry name" value="Midasin_AAA_lid_5"/>
</dbReference>
<keyword evidence="5" id="KW-0597">Phosphoprotein</keyword>
<reference evidence="13" key="1">
    <citation type="journal article" date="2022" name="G3 (Bethesda)">
        <title>High quality genome of the basidiomycete yeast Dioszegia hungarica PDD-24b-2 isolated from cloud water.</title>
        <authorList>
            <person name="Jarrige D."/>
            <person name="Haridas S."/>
            <person name="Bleykasten-Grosshans C."/>
            <person name="Joly M."/>
            <person name="Nadalig T."/>
            <person name="Sancelme M."/>
            <person name="Vuilleumier S."/>
            <person name="Grigoriev I.V."/>
            <person name="Amato P."/>
            <person name="Bringel F."/>
        </authorList>
    </citation>
    <scope>NUCLEOTIDE SEQUENCE</scope>
    <source>
        <strain evidence="13">PDD-24b-2</strain>
    </source>
</reference>
<dbReference type="InterPro" id="IPR003593">
    <property type="entry name" value="AAA+_ATPase"/>
</dbReference>
<dbReference type="Proteomes" id="UP001164286">
    <property type="component" value="Unassembled WGS sequence"/>
</dbReference>
<dbReference type="SMART" id="SM00382">
    <property type="entry name" value="AAA"/>
    <property type="match status" value="5"/>
</dbReference>
<feature type="compositionally biased region" description="Polar residues" evidence="11">
    <location>
        <begin position="4550"/>
        <end position="4559"/>
    </location>
</feature>
<evidence type="ECO:0000313" key="14">
    <source>
        <dbReference type="Proteomes" id="UP001164286"/>
    </source>
</evidence>
<dbReference type="GO" id="GO:0030687">
    <property type="term" value="C:preribosome, large subunit precursor"/>
    <property type="evidence" value="ECO:0007669"/>
    <property type="project" value="TreeGrafter"/>
</dbReference>
<keyword evidence="9 10" id="KW-0539">Nucleus</keyword>
<dbReference type="Pfam" id="PF17867">
    <property type="entry name" value="AAA_lid_7"/>
    <property type="match status" value="3"/>
</dbReference>
<accession>A0AA38H9L1</accession>
<dbReference type="PANTHER" id="PTHR48103:SF2">
    <property type="entry name" value="MIDASIN"/>
    <property type="match status" value="1"/>
</dbReference>
<comment type="subcellular location">
    <subcellularLocation>
        <location evidence="1">Nucleus</location>
        <location evidence="1">Nucleolus</location>
    </subcellularLocation>
    <subcellularLocation>
        <location evidence="2">Nucleus</location>
        <location evidence="2">Nucleoplasm</location>
    </subcellularLocation>
</comment>
<dbReference type="InterPro" id="IPR002035">
    <property type="entry name" value="VWF_A"/>
</dbReference>
<dbReference type="InterPro" id="IPR011704">
    <property type="entry name" value="ATPase_dyneun-rel_AAA"/>
</dbReference>
<dbReference type="PIRSF" id="PIRSF010340">
    <property type="entry name" value="Midasin"/>
    <property type="match status" value="1"/>
</dbReference>
<evidence type="ECO:0000256" key="1">
    <source>
        <dbReference type="ARBA" id="ARBA00004604"/>
    </source>
</evidence>
<dbReference type="GO" id="GO:0005730">
    <property type="term" value="C:nucleolus"/>
    <property type="evidence" value="ECO:0007669"/>
    <property type="project" value="UniProtKB-SubCell"/>
</dbReference>
<dbReference type="SUPFAM" id="SSF53300">
    <property type="entry name" value="vWA-like"/>
    <property type="match status" value="1"/>
</dbReference>
<feature type="compositionally biased region" description="Basic and acidic residues" evidence="11">
    <location>
        <begin position="802"/>
        <end position="820"/>
    </location>
</feature>
<dbReference type="SUPFAM" id="SSF52540">
    <property type="entry name" value="P-loop containing nucleoside triphosphate hydrolases"/>
    <property type="match status" value="6"/>
</dbReference>
<feature type="compositionally biased region" description="Low complexity" evidence="11">
    <location>
        <begin position="4351"/>
        <end position="4361"/>
    </location>
</feature>
<evidence type="ECO:0000256" key="8">
    <source>
        <dbReference type="ARBA" id="ARBA00023186"/>
    </source>
</evidence>
<evidence type="ECO:0000259" key="12">
    <source>
        <dbReference type="PROSITE" id="PS50234"/>
    </source>
</evidence>
<feature type="compositionally biased region" description="Basic and acidic residues" evidence="11">
    <location>
        <begin position="4396"/>
        <end position="4406"/>
    </location>
</feature>
<evidence type="ECO:0000313" key="13">
    <source>
        <dbReference type="EMBL" id="KAI9636333.1"/>
    </source>
</evidence>
<dbReference type="GeneID" id="77732411"/>
<dbReference type="GO" id="GO:0000055">
    <property type="term" value="P:ribosomal large subunit export from nucleus"/>
    <property type="evidence" value="ECO:0007669"/>
    <property type="project" value="TreeGrafter"/>
</dbReference>
<feature type="compositionally biased region" description="Basic and acidic residues" evidence="11">
    <location>
        <begin position="4194"/>
        <end position="4226"/>
    </location>
</feature>
<dbReference type="CDD" id="cd00009">
    <property type="entry name" value="AAA"/>
    <property type="match status" value="2"/>
</dbReference>
<feature type="region of interest" description="Disordered" evidence="11">
    <location>
        <begin position="802"/>
        <end position="829"/>
    </location>
</feature>
<feature type="domain" description="VWFA" evidence="12">
    <location>
        <begin position="4700"/>
        <end position="4915"/>
    </location>
</feature>
<comment type="function">
    <text evidence="10">Nuclear chaperone required for maturation and nuclear export of pre-60S ribosome subunits.</text>
</comment>
<dbReference type="InterPro" id="IPR048617">
    <property type="entry name" value="MDN1_AAA_lid_4"/>
</dbReference>
<keyword evidence="7 10" id="KW-0067">ATP-binding</keyword>
<comment type="similarity">
    <text evidence="3 10">Belongs to the midasin family.</text>
</comment>
<feature type="compositionally biased region" description="Basic and acidic residues" evidence="11">
    <location>
        <begin position="4159"/>
        <end position="4180"/>
    </location>
</feature>
<dbReference type="InterPro" id="IPR027417">
    <property type="entry name" value="P-loop_NTPase"/>
</dbReference>
<feature type="compositionally biased region" description="Acidic residues" evidence="11">
    <location>
        <begin position="4305"/>
        <end position="4316"/>
    </location>
</feature>
<evidence type="ECO:0000256" key="3">
    <source>
        <dbReference type="ARBA" id="ARBA00007188"/>
    </source>
</evidence>
<feature type="compositionally biased region" description="Acidic residues" evidence="11">
    <location>
        <begin position="4132"/>
        <end position="4144"/>
    </location>
</feature>
<feature type="region of interest" description="Disordered" evidence="11">
    <location>
        <begin position="4047"/>
        <end position="4606"/>
    </location>
</feature>
<dbReference type="InterPro" id="IPR040848">
    <property type="entry name" value="AAA_lid_7"/>
</dbReference>
<evidence type="ECO:0000256" key="6">
    <source>
        <dbReference type="ARBA" id="ARBA00022741"/>
    </source>
</evidence>
<dbReference type="FunFam" id="3.40.50.300:FF:001368">
    <property type="entry name" value="Midasin"/>
    <property type="match status" value="1"/>
</dbReference>
<evidence type="ECO:0000256" key="10">
    <source>
        <dbReference type="PIRNR" id="PIRNR010340"/>
    </source>
</evidence>
<feature type="compositionally biased region" description="Acidic residues" evidence="11">
    <location>
        <begin position="4095"/>
        <end position="4122"/>
    </location>
</feature>
<dbReference type="Gene3D" id="3.40.50.300">
    <property type="entry name" value="P-loop containing nucleotide triphosphate hydrolases"/>
    <property type="match status" value="6"/>
</dbReference>
<feature type="compositionally biased region" description="Acidic residues" evidence="11">
    <location>
        <begin position="4325"/>
        <end position="4347"/>
    </location>
</feature>
<dbReference type="FunFam" id="3.40.50.300:FF:000712">
    <property type="entry name" value="Midasin"/>
    <property type="match status" value="1"/>
</dbReference>
<evidence type="ECO:0000256" key="7">
    <source>
        <dbReference type="ARBA" id="ARBA00022840"/>
    </source>
</evidence>
<dbReference type="PANTHER" id="PTHR48103">
    <property type="entry name" value="MIDASIN-RELATED"/>
    <property type="match status" value="1"/>
</dbReference>
<feature type="compositionally biased region" description="Basic and acidic residues" evidence="11">
    <location>
        <begin position="4454"/>
        <end position="4483"/>
    </location>
</feature>
<feature type="compositionally biased region" description="Polar residues" evidence="11">
    <location>
        <begin position="4438"/>
        <end position="4447"/>
    </location>
</feature>
<dbReference type="InterPro" id="IPR012099">
    <property type="entry name" value="Midasin"/>
</dbReference>
<dbReference type="Gene3D" id="3.40.50.410">
    <property type="entry name" value="von Willebrand factor, type A domain"/>
    <property type="match status" value="1"/>
</dbReference>
<dbReference type="Pfam" id="PF17865">
    <property type="entry name" value="AAA_lid_5"/>
    <property type="match status" value="1"/>
</dbReference>
<dbReference type="GO" id="GO:0005654">
    <property type="term" value="C:nucleoplasm"/>
    <property type="evidence" value="ECO:0007669"/>
    <property type="project" value="UniProtKB-SubCell"/>
</dbReference>
<evidence type="ECO:0000256" key="5">
    <source>
        <dbReference type="ARBA" id="ARBA00022553"/>
    </source>
</evidence>
<dbReference type="Pfam" id="PF21108">
    <property type="entry name" value="MDN1_4th"/>
    <property type="match status" value="1"/>
</dbReference>
<evidence type="ECO:0000256" key="11">
    <source>
        <dbReference type="SAM" id="MobiDB-lite"/>
    </source>
</evidence>
<evidence type="ECO:0000256" key="2">
    <source>
        <dbReference type="ARBA" id="ARBA00004642"/>
    </source>
</evidence>
<gene>
    <name evidence="13" type="ORF">MKK02DRAFT_45037</name>
</gene>
<dbReference type="GO" id="GO:0016887">
    <property type="term" value="F:ATP hydrolysis activity"/>
    <property type="evidence" value="ECO:0007669"/>
    <property type="project" value="InterPro"/>
</dbReference>
<feature type="compositionally biased region" description="Acidic residues" evidence="11">
    <location>
        <begin position="4275"/>
        <end position="4298"/>
    </location>
</feature>
<evidence type="ECO:0000256" key="4">
    <source>
        <dbReference type="ARBA" id="ARBA00017143"/>
    </source>
</evidence>
<comment type="caution">
    <text evidence="13">The sequence shown here is derived from an EMBL/GenBank/DDBJ whole genome shotgun (WGS) entry which is preliminary data.</text>
</comment>
<feature type="compositionally biased region" description="Acidic residues" evidence="11">
    <location>
        <begin position="4517"/>
        <end position="4527"/>
    </location>
</feature>
<keyword evidence="6 10" id="KW-0547">Nucleotide-binding</keyword>
<organism evidence="13 14">
    <name type="scientific">Dioszegia hungarica</name>
    <dbReference type="NCBI Taxonomy" id="4972"/>
    <lineage>
        <taxon>Eukaryota</taxon>
        <taxon>Fungi</taxon>
        <taxon>Dikarya</taxon>
        <taxon>Basidiomycota</taxon>
        <taxon>Agaricomycotina</taxon>
        <taxon>Tremellomycetes</taxon>
        <taxon>Tremellales</taxon>
        <taxon>Bulleribasidiaceae</taxon>
        <taxon>Dioszegia</taxon>
    </lineage>
</organism>
<name>A0AA38H9L1_9TREE</name>
<dbReference type="Pfam" id="PF07728">
    <property type="entry name" value="AAA_5"/>
    <property type="match status" value="6"/>
</dbReference>
<dbReference type="EMBL" id="JAKWFO010000005">
    <property type="protein sequence ID" value="KAI9636333.1"/>
    <property type="molecule type" value="Genomic_DNA"/>
</dbReference>
<feature type="compositionally biased region" description="Acidic residues" evidence="11">
    <location>
        <begin position="4584"/>
        <end position="4596"/>
    </location>
</feature>
<dbReference type="RefSeq" id="XP_052946110.1">
    <property type="nucleotide sequence ID" value="XM_053093206.1"/>
</dbReference>
<proteinExistence type="inferred from homology"/>
<dbReference type="InterPro" id="IPR036465">
    <property type="entry name" value="vWFA_dom_sf"/>
</dbReference>
<keyword evidence="8 10" id="KW-0143">Chaperone</keyword>
<dbReference type="GO" id="GO:0005524">
    <property type="term" value="F:ATP binding"/>
    <property type="evidence" value="ECO:0007669"/>
    <property type="project" value="UniProtKB-KW"/>
</dbReference>
<dbReference type="FunFam" id="3.40.50.300:FF:000142">
    <property type="entry name" value="Midasin"/>
    <property type="match status" value="1"/>
</dbReference>
<dbReference type="GO" id="GO:0000027">
    <property type="term" value="P:ribosomal large subunit assembly"/>
    <property type="evidence" value="ECO:0007669"/>
    <property type="project" value="InterPro"/>
</dbReference>
<evidence type="ECO:0000256" key="9">
    <source>
        <dbReference type="ARBA" id="ARBA00023242"/>
    </source>
</evidence>